<keyword evidence="3" id="KW-0547">Nucleotide-binding</keyword>
<dbReference type="PROSITE" id="PS50893">
    <property type="entry name" value="ABC_TRANSPORTER_2"/>
    <property type="match status" value="1"/>
</dbReference>
<dbReference type="InterPro" id="IPR039421">
    <property type="entry name" value="Type_1_exporter"/>
</dbReference>
<dbReference type="GO" id="GO:0008233">
    <property type="term" value="F:peptidase activity"/>
    <property type="evidence" value="ECO:0007669"/>
    <property type="project" value="InterPro"/>
</dbReference>
<evidence type="ECO:0000256" key="6">
    <source>
        <dbReference type="ARBA" id="ARBA00022989"/>
    </source>
</evidence>
<evidence type="ECO:0008006" key="14">
    <source>
        <dbReference type="Google" id="ProtNLM"/>
    </source>
</evidence>
<dbReference type="SUPFAM" id="SSF52540">
    <property type="entry name" value="P-loop containing nucleoside triphosphate hydrolases"/>
    <property type="match status" value="1"/>
</dbReference>
<dbReference type="SMART" id="SM00382">
    <property type="entry name" value="AAA"/>
    <property type="match status" value="1"/>
</dbReference>
<keyword evidence="5" id="KW-0067">ATP-binding</keyword>
<dbReference type="InterPro" id="IPR017871">
    <property type="entry name" value="ABC_transporter-like_CS"/>
</dbReference>
<dbReference type="Proteomes" id="UP000198034">
    <property type="component" value="Unassembled WGS sequence"/>
</dbReference>
<evidence type="ECO:0000256" key="2">
    <source>
        <dbReference type="ARBA" id="ARBA00022692"/>
    </source>
</evidence>
<proteinExistence type="predicted"/>
<keyword evidence="4" id="KW-0378">Hydrolase</keyword>
<evidence type="ECO:0000313" key="12">
    <source>
        <dbReference type="EMBL" id="OWP76160.1"/>
    </source>
</evidence>
<evidence type="ECO:0000256" key="7">
    <source>
        <dbReference type="ARBA" id="ARBA00023136"/>
    </source>
</evidence>
<dbReference type="PANTHER" id="PTHR43394">
    <property type="entry name" value="ATP-DEPENDENT PERMEASE MDL1, MITOCHONDRIAL"/>
    <property type="match status" value="1"/>
</dbReference>
<dbReference type="GO" id="GO:0015421">
    <property type="term" value="F:ABC-type oligopeptide transporter activity"/>
    <property type="evidence" value="ECO:0007669"/>
    <property type="project" value="TreeGrafter"/>
</dbReference>
<dbReference type="InterPro" id="IPR011527">
    <property type="entry name" value="ABC1_TM_dom"/>
</dbReference>
<dbReference type="FunFam" id="3.40.50.300:FF:000218">
    <property type="entry name" value="Multidrug ABC transporter ATP-binding protein"/>
    <property type="match status" value="1"/>
</dbReference>
<evidence type="ECO:0000256" key="3">
    <source>
        <dbReference type="ARBA" id="ARBA00022741"/>
    </source>
</evidence>
<evidence type="ECO:0000256" key="4">
    <source>
        <dbReference type="ARBA" id="ARBA00022801"/>
    </source>
</evidence>
<feature type="transmembrane region" description="Helical" evidence="8">
    <location>
        <begin position="319"/>
        <end position="339"/>
    </location>
</feature>
<keyword evidence="2 8" id="KW-0812">Transmembrane</keyword>
<protein>
    <recommendedName>
        <fullName evidence="14">Peptidase domain-containing ABC transporter</fullName>
    </recommendedName>
</protein>
<evidence type="ECO:0000256" key="1">
    <source>
        <dbReference type="ARBA" id="ARBA00004651"/>
    </source>
</evidence>
<dbReference type="PANTHER" id="PTHR43394:SF1">
    <property type="entry name" value="ATP-BINDING CASSETTE SUB-FAMILY B MEMBER 10, MITOCHONDRIAL"/>
    <property type="match status" value="1"/>
</dbReference>
<evidence type="ECO:0000259" key="11">
    <source>
        <dbReference type="PROSITE" id="PS50990"/>
    </source>
</evidence>
<dbReference type="Pfam" id="PF00664">
    <property type="entry name" value="ABC_membrane"/>
    <property type="match status" value="1"/>
</dbReference>
<dbReference type="InterPro" id="IPR036640">
    <property type="entry name" value="ABC1_TM_sf"/>
</dbReference>
<gene>
    <name evidence="12" type="ORF">BWK62_10350</name>
</gene>
<feature type="domain" description="ABC transporter" evidence="9">
    <location>
        <begin position="496"/>
        <end position="732"/>
    </location>
</feature>
<dbReference type="GO" id="GO:0005886">
    <property type="term" value="C:plasma membrane"/>
    <property type="evidence" value="ECO:0007669"/>
    <property type="project" value="UniProtKB-SubCell"/>
</dbReference>
<sequence>MLHYKKPKITFFNQLESTDCGAACLAMIISYYGKKVSLLQVKEQFEFTRIGVSIQDIIEVASNIGFQAVPLKLTQQQLEEIPLPSILFWKQEHFVVLEKITKKKNEIVYHILDPGYGKIILENNIFLKEWQGNNEKGVGIVFQETENFKKFEWQEEAKKTLLKSDSFKTAFSFLKLNRWKYISSVILLIVSLITSFFIPFTFQKIIDSGIVLKNINIVYYFLVAQMVLFISSFISDFSSTLLLTKINYKLSIQLKENLLLKLMRLPIRFFDTRLNTETLQRIQDQNKIQNFITWKGIDFSLSILNILIFSSLLCYFNPIIFSIYMTLSVFSITWVIFFLQKRAMLEYAMFLGQSENSNGIYEFIMNMPEIKINHAQDKTVNKILNVQKKINKLELRNLFLNMYQNIGVEFLSKFKEIIAVAICAYLIIKGEMTIGTLLSISYVIGQLTNPIQNLVGFVRDTQDATIANKRISEIYDNKEEDNNQKIHIENTSFQTIKIEEVSFKYPGNFNPFVLENISFSIPENSITAIVGSSGSGKTSLLKLLLSYYPPTKGNIYLDELDLEKVKANHWRKKCGIVLQEGKIFSGTIAENIAIADEKIDEDQLINAAKIANILELIKVLPMGFNTKVGNSGIELSGGQKQRILIARAVYKNPEFIFFDEATSALDAENEKIIHDNLQEFFKGKTVVIIAHRLSTVKNADQIIVLKQGQLVEKGSHQELVDKKGDYFNLVKNQLELGN</sequence>
<dbReference type="InterPro" id="IPR003593">
    <property type="entry name" value="AAA+_ATPase"/>
</dbReference>
<dbReference type="Gene3D" id="3.40.50.300">
    <property type="entry name" value="P-loop containing nucleotide triphosphate hydrolases"/>
    <property type="match status" value="1"/>
</dbReference>
<evidence type="ECO:0000313" key="13">
    <source>
        <dbReference type="Proteomes" id="UP000198034"/>
    </source>
</evidence>
<feature type="transmembrane region" description="Helical" evidence="8">
    <location>
        <begin position="417"/>
        <end position="444"/>
    </location>
</feature>
<feature type="transmembrane region" description="Helical" evidence="8">
    <location>
        <begin position="217"/>
        <end position="243"/>
    </location>
</feature>
<dbReference type="AlphaFoldDB" id="A0A246G9D9"/>
<reference evidence="12 13" key="1">
    <citation type="journal article" date="2017" name="Infect. Genet. Evol.">
        <title>Comparative genome analysis of fish pathogen Flavobacterium columnare reveals extensive sequence diversity within the species.</title>
        <authorList>
            <person name="Kayansamruaj P."/>
            <person name="Dong H.T."/>
            <person name="Hirono I."/>
            <person name="Kondo H."/>
            <person name="Senapin S."/>
            <person name="Rodkhum C."/>
        </authorList>
    </citation>
    <scope>NUCLEOTIDE SEQUENCE [LARGE SCALE GENOMIC DNA]</scope>
    <source>
        <strain evidence="12 13">1214</strain>
    </source>
</reference>
<dbReference type="InterPro" id="IPR003439">
    <property type="entry name" value="ABC_transporter-like_ATP-bd"/>
</dbReference>
<evidence type="ECO:0000256" key="5">
    <source>
        <dbReference type="ARBA" id="ARBA00022840"/>
    </source>
</evidence>
<dbReference type="Gene3D" id="1.20.1560.10">
    <property type="entry name" value="ABC transporter type 1, transmembrane domain"/>
    <property type="match status" value="1"/>
</dbReference>
<dbReference type="PROSITE" id="PS50929">
    <property type="entry name" value="ABC_TM1F"/>
    <property type="match status" value="1"/>
</dbReference>
<dbReference type="SUPFAM" id="SSF90123">
    <property type="entry name" value="ABC transporter transmembrane region"/>
    <property type="match status" value="1"/>
</dbReference>
<evidence type="ECO:0000259" key="9">
    <source>
        <dbReference type="PROSITE" id="PS50893"/>
    </source>
</evidence>
<dbReference type="Gene3D" id="3.90.70.10">
    <property type="entry name" value="Cysteine proteinases"/>
    <property type="match status" value="1"/>
</dbReference>
<dbReference type="InterPro" id="IPR027417">
    <property type="entry name" value="P-loop_NTPase"/>
</dbReference>
<dbReference type="GO" id="GO:0006508">
    <property type="term" value="P:proteolysis"/>
    <property type="evidence" value="ECO:0007669"/>
    <property type="project" value="InterPro"/>
</dbReference>
<evidence type="ECO:0000256" key="8">
    <source>
        <dbReference type="SAM" id="Phobius"/>
    </source>
</evidence>
<keyword evidence="6 8" id="KW-1133">Transmembrane helix</keyword>
<evidence type="ECO:0000259" key="10">
    <source>
        <dbReference type="PROSITE" id="PS50929"/>
    </source>
</evidence>
<dbReference type="GO" id="GO:0016887">
    <property type="term" value="F:ATP hydrolysis activity"/>
    <property type="evidence" value="ECO:0007669"/>
    <property type="project" value="InterPro"/>
</dbReference>
<dbReference type="PROSITE" id="PS00211">
    <property type="entry name" value="ABC_TRANSPORTER_1"/>
    <property type="match status" value="1"/>
</dbReference>
<dbReference type="EMBL" id="MTCY01000030">
    <property type="protein sequence ID" value="OWP76160.1"/>
    <property type="molecule type" value="Genomic_DNA"/>
</dbReference>
<dbReference type="PROSITE" id="PS50990">
    <property type="entry name" value="PEPTIDASE_C39"/>
    <property type="match status" value="1"/>
</dbReference>
<comment type="caution">
    <text evidence="12">The sequence shown here is derived from an EMBL/GenBank/DDBJ whole genome shotgun (WGS) entry which is preliminary data.</text>
</comment>
<feature type="domain" description="Peptidase C39" evidence="11">
    <location>
        <begin position="14"/>
        <end position="137"/>
    </location>
</feature>
<feature type="transmembrane region" description="Helical" evidence="8">
    <location>
        <begin position="181"/>
        <end position="202"/>
    </location>
</feature>
<comment type="subcellular location">
    <subcellularLocation>
        <location evidence="1">Cell membrane</location>
        <topology evidence="1">Multi-pass membrane protein</topology>
    </subcellularLocation>
</comment>
<organism evidence="12 13">
    <name type="scientific">Flavobacterium columnare</name>
    <dbReference type="NCBI Taxonomy" id="996"/>
    <lineage>
        <taxon>Bacteria</taxon>
        <taxon>Pseudomonadati</taxon>
        <taxon>Bacteroidota</taxon>
        <taxon>Flavobacteriia</taxon>
        <taxon>Flavobacteriales</taxon>
        <taxon>Flavobacteriaceae</taxon>
        <taxon>Flavobacterium</taxon>
    </lineage>
</organism>
<dbReference type="InterPro" id="IPR005074">
    <property type="entry name" value="Peptidase_C39"/>
</dbReference>
<dbReference type="Pfam" id="PF00005">
    <property type="entry name" value="ABC_tran"/>
    <property type="match status" value="1"/>
</dbReference>
<accession>A0A246G9D9</accession>
<dbReference type="GO" id="GO:0005524">
    <property type="term" value="F:ATP binding"/>
    <property type="evidence" value="ECO:0007669"/>
    <property type="project" value="UniProtKB-KW"/>
</dbReference>
<dbReference type="Pfam" id="PF03412">
    <property type="entry name" value="Peptidase_C39"/>
    <property type="match status" value="1"/>
</dbReference>
<keyword evidence="7 8" id="KW-0472">Membrane</keyword>
<name>A0A246G9D9_9FLAO</name>
<feature type="transmembrane region" description="Helical" evidence="8">
    <location>
        <begin position="291"/>
        <end position="313"/>
    </location>
</feature>
<feature type="domain" description="ABC transmembrane type-1" evidence="10">
    <location>
        <begin position="184"/>
        <end position="463"/>
    </location>
</feature>